<dbReference type="EMBL" id="FZMO01000239">
    <property type="protein sequence ID" value="SNQ49267.1"/>
    <property type="molecule type" value="Genomic_DNA"/>
</dbReference>
<reference evidence="1 2" key="1">
    <citation type="submission" date="2017-06" db="EMBL/GenBank/DDBJ databases">
        <authorList>
            <person name="Kim H.J."/>
            <person name="Triplett B.A."/>
        </authorList>
    </citation>
    <scope>NUCLEOTIDE SEQUENCE [LARGE SCALE GENOMIC DNA]</scope>
    <source>
        <strain evidence="1">FRACA_ARgP5</strain>
    </source>
</reference>
<dbReference type="Proteomes" id="UP000234331">
    <property type="component" value="Unassembled WGS sequence"/>
</dbReference>
<evidence type="ECO:0000313" key="1">
    <source>
        <dbReference type="EMBL" id="SNQ49267.1"/>
    </source>
</evidence>
<proteinExistence type="predicted"/>
<name>A0A2I2KUC2_9ACTN</name>
<organism evidence="1 2">
    <name type="scientific">Frankia canadensis</name>
    <dbReference type="NCBI Taxonomy" id="1836972"/>
    <lineage>
        <taxon>Bacteria</taxon>
        <taxon>Bacillati</taxon>
        <taxon>Actinomycetota</taxon>
        <taxon>Actinomycetes</taxon>
        <taxon>Frankiales</taxon>
        <taxon>Frankiaceae</taxon>
        <taxon>Frankia</taxon>
    </lineage>
</organism>
<gene>
    <name evidence="1" type="ORF">FRACA_3130002</name>
</gene>
<evidence type="ECO:0000313" key="2">
    <source>
        <dbReference type="Proteomes" id="UP000234331"/>
    </source>
</evidence>
<sequence length="68" mass="7430">MDGTVRTGMACVAGGGRRDRAVRGRPGRERRLGVALAIDVAGRRRAVVWARARRRSDVVGRQTSGKRE</sequence>
<protein>
    <submittedName>
        <fullName evidence="1">Uncharacterized protein</fullName>
    </submittedName>
</protein>
<accession>A0A2I2KUC2</accession>
<keyword evidence="2" id="KW-1185">Reference proteome</keyword>
<dbReference type="AlphaFoldDB" id="A0A2I2KUC2"/>